<dbReference type="PROSITE" id="PS50181">
    <property type="entry name" value="FBOX"/>
    <property type="match status" value="1"/>
</dbReference>
<dbReference type="InterPro" id="IPR036047">
    <property type="entry name" value="F-box-like_dom_sf"/>
</dbReference>
<dbReference type="SUPFAM" id="SSF81383">
    <property type="entry name" value="F-box domain"/>
    <property type="match status" value="1"/>
</dbReference>
<dbReference type="Pfam" id="PF00646">
    <property type="entry name" value="F-box"/>
    <property type="match status" value="1"/>
</dbReference>
<accession>A0AAN8MPL4</accession>
<dbReference type="Proteomes" id="UP001313282">
    <property type="component" value="Unassembled WGS sequence"/>
</dbReference>
<protein>
    <recommendedName>
        <fullName evidence="2">F-box domain-containing protein</fullName>
    </recommendedName>
</protein>
<comment type="caution">
    <text evidence="3">The sequence shown here is derived from an EMBL/GenBank/DDBJ whole genome shotgun (WGS) entry which is preliminary data.</text>
</comment>
<evidence type="ECO:0000313" key="3">
    <source>
        <dbReference type="EMBL" id="KAK6330705.1"/>
    </source>
</evidence>
<dbReference type="InterPro" id="IPR001810">
    <property type="entry name" value="F-box_dom"/>
</dbReference>
<sequence>MATVSTIFPLPSELSFEILSFLPLQDLKNLSTCSKAARRFTSSVLFRGVKLCPGGSVEAFGDGGGLEGVIGGVRSVHISYPKQMGVREYVSFFRAVTPLLSKFVGVKTLKIGLVSSFEQNTRILGAVFKQLSAYSWYDGLKRLDILWVDFVFFQDRHLKFRGDDLEFLESGSGYTEKKWPKGIEEVRVANQVMEGWRFRKDEKSVNGSFGENLVAGLGGYGGGEEAGRLKVVEISATGIVTNKNWRELGKKYLETDGDDSAGGVEERGWFKKQMLKVNRNFTIGKGTKGGDRMVRFPTVRKVMVDVMRFKKRNLAEMVMRFSMVEELEVWVWLVHFGESHEEMVPRYKRGQVVWKDIVGLRKVRKVVLPWPLVDGEGVRHQHVEKEQLKESVAWWIKQWESNTDRGEEGVTIENVRFVMWRFGIGEEFLDFKIVRETSYNTYYWRVEHGKRKYTGGMEGIGSMWSMKGDVEKATVDVDVEGWVVEEEGVEGYMKNLEENRKEEAEEGGYEGEGGGMEFEDWEE</sequence>
<organism evidence="3 4">
    <name type="scientific">Orbilia javanica</name>
    <dbReference type="NCBI Taxonomy" id="47235"/>
    <lineage>
        <taxon>Eukaryota</taxon>
        <taxon>Fungi</taxon>
        <taxon>Dikarya</taxon>
        <taxon>Ascomycota</taxon>
        <taxon>Pezizomycotina</taxon>
        <taxon>Orbiliomycetes</taxon>
        <taxon>Orbiliales</taxon>
        <taxon>Orbiliaceae</taxon>
        <taxon>Orbilia</taxon>
    </lineage>
</organism>
<evidence type="ECO:0000313" key="4">
    <source>
        <dbReference type="Proteomes" id="UP001313282"/>
    </source>
</evidence>
<gene>
    <name evidence="3" type="ORF">TWF718_002906</name>
</gene>
<dbReference type="AlphaFoldDB" id="A0AAN8MPL4"/>
<reference evidence="3 4" key="1">
    <citation type="submission" date="2019-10" db="EMBL/GenBank/DDBJ databases">
        <authorList>
            <person name="Palmer J.M."/>
        </authorList>
    </citation>
    <scope>NUCLEOTIDE SEQUENCE [LARGE SCALE GENOMIC DNA]</scope>
    <source>
        <strain evidence="3 4">TWF718</strain>
    </source>
</reference>
<evidence type="ECO:0000256" key="1">
    <source>
        <dbReference type="SAM" id="MobiDB-lite"/>
    </source>
</evidence>
<name>A0AAN8MPL4_9PEZI</name>
<feature type="region of interest" description="Disordered" evidence="1">
    <location>
        <begin position="497"/>
        <end position="523"/>
    </location>
</feature>
<keyword evidence="4" id="KW-1185">Reference proteome</keyword>
<dbReference type="EMBL" id="JAVHNR010000011">
    <property type="protein sequence ID" value="KAK6330705.1"/>
    <property type="molecule type" value="Genomic_DNA"/>
</dbReference>
<proteinExistence type="predicted"/>
<feature type="domain" description="F-box" evidence="2">
    <location>
        <begin position="4"/>
        <end position="49"/>
    </location>
</feature>
<evidence type="ECO:0000259" key="2">
    <source>
        <dbReference type="PROSITE" id="PS50181"/>
    </source>
</evidence>